<proteinExistence type="predicted"/>
<dbReference type="RefSeq" id="WP_258555460.1">
    <property type="nucleotide sequence ID" value="NZ_FNKQ01000003.1"/>
</dbReference>
<name>A0A1H1DVB7_9EURY</name>
<protein>
    <recommendedName>
        <fullName evidence="3">Small CPxCG-related zinc finger protein</fullName>
    </recommendedName>
</protein>
<dbReference type="Proteomes" id="UP000199289">
    <property type="component" value="Unassembled WGS sequence"/>
</dbReference>
<evidence type="ECO:0000313" key="2">
    <source>
        <dbReference type="Proteomes" id="UP000199289"/>
    </source>
</evidence>
<evidence type="ECO:0008006" key="3">
    <source>
        <dbReference type="Google" id="ProtNLM"/>
    </source>
</evidence>
<accession>A0A1H1DVB7</accession>
<dbReference type="EMBL" id="FNKQ01000003">
    <property type="protein sequence ID" value="SDQ80178.1"/>
    <property type="molecule type" value="Genomic_DNA"/>
</dbReference>
<gene>
    <name evidence="1" type="ORF">SAMN05216278_2591</name>
</gene>
<reference evidence="2" key="1">
    <citation type="submission" date="2016-10" db="EMBL/GenBank/DDBJ databases">
        <authorList>
            <person name="Varghese N."/>
            <person name="Submissions S."/>
        </authorList>
    </citation>
    <scope>NUCLEOTIDE SEQUENCE [LARGE SCALE GENOMIC DNA]</scope>
    <source>
        <strain evidence="2">CGMCC 1.12397</strain>
    </source>
</reference>
<sequence>MHCRDCEVEMRRADDKVGSDCADRRTYECPECGQTREAARWRSL</sequence>
<evidence type="ECO:0000313" key="1">
    <source>
        <dbReference type="EMBL" id="SDQ80178.1"/>
    </source>
</evidence>
<organism evidence="1 2">
    <name type="scientific">Halopelagius longus</name>
    <dbReference type="NCBI Taxonomy" id="1236180"/>
    <lineage>
        <taxon>Archaea</taxon>
        <taxon>Methanobacteriati</taxon>
        <taxon>Methanobacteriota</taxon>
        <taxon>Stenosarchaea group</taxon>
        <taxon>Halobacteria</taxon>
        <taxon>Halobacteriales</taxon>
        <taxon>Haloferacaceae</taxon>
    </lineage>
</organism>
<dbReference type="AlphaFoldDB" id="A0A1H1DVB7"/>